<keyword evidence="4" id="KW-0833">Ubl conjugation pathway</keyword>
<evidence type="ECO:0000259" key="7">
    <source>
        <dbReference type="Pfam" id="PF12340"/>
    </source>
</evidence>
<keyword evidence="6" id="KW-0788">Thiol protease</keyword>
<dbReference type="InterPro" id="IPR022105">
    <property type="entry name" value="DUF3645"/>
</dbReference>
<evidence type="ECO:0000256" key="1">
    <source>
        <dbReference type="ARBA" id="ARBA00000707"/>
    </source>
</evidence>
<sequence>MASCSDESLKWMYLVNHVFLPPKLPQEADNNAQFEHHLATCVLEALNTFKACLESPSATQRSAIDAAINATSNLIRVHHFAAASRDATISTVELQEALTKLCQTGPPVRAIPIKVADQNAGILAYRLHDSLYFEMFELSAQNNTVTGTSGRLRRKFPGVALSIPIEKVDSGFIETLSRTLERMSGQVVPSTIPTTKKDGRFHEEIRDTAHPMMVTELLVAFMLPHGQAADVTSICKHTRDEVLWKNCKIPWRRSSMWLLIRVSIHLIFLRSGLEAQDAWNLYKQFTIFLAARIIIEAGPVLMKDPTCTEWCDLVYVMKAKVSRRLLKLEKPLPKQVQHSVHHIMTHGALKEIWDSIKREAERSQVSVEPLRSLDFEADTIANLPRLNDFIEGISKRHRNTMRGEFVPHCPLAEIRFSNWSGLGTPTFLAACMDNALSDLQEWTDEKSQVALSEDPEIPCADLWRAMQSYRSTVQSTGGRNPEAWSLMVLGVLELWVACDQLACRAFPILRDYDPDIDSVRLRSLILPFRSQMEKLRVIEEYISKRKTRGVNKDFWTSYGMSTTFAVRYFDQSPNLQSLRQRIEECARQERNTKVAEFKSKKAQYSQLMHEVSITKCDEMTQVRDGFEVLEHAPWCTRCARRVTAEGISISIHEWPLPLEPLELKTVLFELQTPKWFSVWRQATCFIRFDILKCSYLEEISPGINSNFPLMTNVHLSRHFTSYLPCRSVARIGLLSKVKPNSVTHYRSKEISSVSQVENLFYKNASRYHYYDSSASCFTGRLSPTEGMEDLARSMTYSLPSKSSSIQKFIHRPPISCDGPSPNTVVASQSECPSHLSLTEYKALCTIPLGHRIQWQNILLQVTSPSVDFKKPETSMVILQSMHQAGLRGVDVPWHRDSHEIPFSVGLFGEQILKGLREATERIEDNWRCVNELGSYIAIARRILSLAASDDLRREAMAYLSKAREIGLHWVEVLKCRVDSVNDGEKCKLRSRVAHAALVCADSLNLHGTLDTNEDVLDLVLQSGAGATHFIQCCITIQECYPPNSSTDDLESILYWRWQQLCVRAYPILYRLIVDQSNDALDIAIKHSWVSYNRTDSDWAAATSIKPQYGGATWLTAESVSRNGGQNLVVHYCLVTGELRVNGLPLNRLPAQYEAHPQYTRLFGSSALEVMPGDVPGMVFSSKKLYAGHEVHFGLSKDPGTTGDLLVRAVKDGRAWEFVDPKRLYGFPVDFTSGYVHWYDLASNTIEFRPLGDPWTASDGTWKLVAKSHGEWQLRKGQDRILVAPRILNQSSQTSTHMDAIFSPLVNPKNLHLVYRPSRSLLDIELPKLKLTFHLEKGSDSIQSRQFRGMSIDTKQEIGTLVGFENKLILKGASDDTNRKAILVEGPITFTSTKSHMKVSISKDAATRAHACDVDTRLGRLVDNGSLESKLLICYLHALTSFCLPDPLTGRTGTEQALDILDSAAIKSFPVLSKDNVGMLKRIADLTPLRDFYPEHLQVMQSISWSSNLGFLAQHNRFFRAVTSLFESVTGRAFFYPDQYVKAPKFGRMQTCLVRRDEIRSSGFRVSQYGAEEHTTELDREYPSRDMGQDSTAARNAFLIADYIIHGRDHLAHKMTGGSRQIWKYLQDAAGDPVLGSQYTTGRLQGHENKPEYDALWLLDSHHKVLRQNLVLYHDALSRGRLAIDKFDAVIWLSTLAFSKSANLPVVQFVASFLNVHAISLVDPPKASQFVPAHGHTFDKDALFRKLNTNSMYCQFQESPEYQASKNQNQGNIERKRTHDQYLNRRREKLDTFINCAWDQWPCSKPDLDSHEKRAEWMPYIKIKSATAIVNNDVKIWFNNYQLEQYLAQIFNHLPPSGHLHSTPLPEVKRSASKTRQAVNHRPGFISKAQLFCCPPPELGLFVISHVDHACTQHLEVSTLTEPNSSSGPLNALIQQLISMADAAFKKNYVESLRQSANSLASRNFKSSALKIGSRSMFDVYLADQKRHSEGLYSIICDALYTHMFSSLNLARHGPNRDTIDGFSTYWPRFSPSFLLRCIARGKWKDLPPGWKDRIVRYAVSLAAVQRAERMVSAVRRNDLAALSSELQNVGHKNWDPLEYPDSLLLEVESRITIRDVQEEIASHMRSPPDSKNAVMQLNMGEGKSSVIVPIVASAMADGTRLVRVLVAKPQSKQMLQMLTSKLGGLLDRVVFQMPFSRSLQVTLAQATSIRRMLEMCRDVGGVLLVQPEHILSFQQMGTEYAMSEDRSTTSHVLNLTRHFLFDNARDIVDESDENFSVKFELVYTMGPQQSVDHSPQRWRIIQEILGIIRTASSQVKRELPNAIEIHDSPAYPGSFPRTRVLNSEAMQSMLEKLVTQICENGISGFPISRQTPAVREAVRVYITKNELTEGEIRPVEREGPTGFWSDTVRPTLVLIRGLVAHDVLGFALMQKRWRVNYGLAPNRSPVTRLAVPYQAKDQPSARSEFSHPDVVIILTYLTYYYSGLTDSDLFLTFDHLLKSDQAEVEYGLWVREILGMPEKFKTLAGVNIEDKDQCIKDVFPHIRYSKSTVDYFLDHVVFPKEMKEFPSKLSASGWDLGEKKVHPTTGFSGTNDSRRLLPLGMEQLDLEEQSHTNALVMGYLLQPETSVTDIPPRSTEQESDADALLDLVIGLDPPVRVILDVGAQVLELGNLDVARQWLQKTTDGQTQAVVFFDENDELSVVDRSGYIERLQTSPFASQLDACLVFLDEAHTRGTDLRLPSDYRAAVTLGANQTKDGLMQGCMRMRKLGHGQSVVFCVPREIRTKIKELLPCGGYDDEITVSDILIWSIRETWTTLQRGVQLWAAQGWRHQKHQRLWNKFTDGKGPLTASQAEEFLEDEAQTILQRYRPGGQATAPTQSSEDTKISDPIWERLGDFGARGCDVAALYEEQERELATEIETERDVERPPPTLPAEHRVHEDIEHFVRTGEFVPASKGYEQAFTSLRRTRAGREFGTTNIPSKCAANLRVSTDFAQTVKFHKTGKAVQDLYLRSVQWLLVNQKDDVDTRMLIISPYEANALLPVISEARNTTLHIYCPRVNLAFPSLDDLGLFAYPRQGREVVIPQPLRVGLDLFAGQLYFNDYAMYIAVCRFLGISWEKAKDDEVLDSDGFILRDVQGRTGGESGFKKSPVKFIKDLMLLRRDSQGISRTHVGDMLDNRPLSEESFDES</sequence>
<dbReference type="GO" id="GO:0004843">
    <property type="term" value="F:cysteine-type deubiquitinase activity"/>
    <property type="evidence" value="ECO:0007669"/>
    <property type="project" value="UniProtKB-EC"/>
</dbReference>
<evidence type="ECO:0000313" key="10">
    <source>
        <dbReference type="EMBL" id="SPO01443.1"/>
    </source>
</evidence>
<name>A0AAE8MXC9_9PEZI</name>
<reference evidence="10" key="1">
    <citation type="submission" date="2018-03" db="EMBL/GenBank/DDBJ databases">
        <authorList>
            <person name="Guldener U."/>
        </authorList>
    </citation>
    <scope>NUCLEOTIDE SEQUENCE</scope>
</reference>
<dbReference type="Pfam" id="PF12359">
    <property type="entry name" value="DUF3645"/>
    <property type="match status" value="1"/>
</dbReference>
<dbReference type="EMBL" id="ONZQ02000005">
    <property type="protein sequence ID" value="SPO01443.1"/>
    <property type="molecule type" value="Genomic_DNA"/>
</dbReference>
<proteinExistence type="predicted"/>
<evidence type="ECO:0000256" key="4">
    <source>
        <dbReference type="ARBA" id="ARBA00022786"/>
    </source>
</evidence>
<evidence type="ECO:0000313" key="11">
    <source>
        <dbReference type="Proteomes" id="UP001187682"/>
    </source>
</evidence>
<dbReference type="InterPro" id="IPR046541">
    <property type="entry name" value="DUF6606"/>
</dbReference>
<dbReference type="Proteomes" id="UP001187682">
    <property type="component" value="Unassembled WGS sequence"/>
</dbReference>
<keyword evidence="11" id="KW-1185">Reference proteome</keyword>
<dbReference type="Pfam" id="PF20255">
    <property type="entry name" value="DUF6606"/>
    <property type="match status" value="1"/>
</dbReference>
<dbReference type="InterPro" id="IPR022099">
    <property type="entry name" value="DUF3638"/>
</dbReference>
<gene>
    <name evidence="10" type="ORF">DNG_04116</name>
</gene>
<protein>
    <recommendedName>
        <fullName evidence="2">ubiquitinyl hydrolase 1</fullName>
        <ecNumber evidence="2">3.4.19.12</ecNumber>
    </recommendedName>
</protein>
<dbReference type="GO" id="GO:0006508">
    <property type="term" value="P:proteolysis"/>
    <property type="evidence" value="ECO:0007669"/>
    <property type="project" value="UniProtKB-KW"/>
</dbReference>
<dbReference type="EC" id="3.4.19.12" evidence="2"/>
<evidence type="ECO:0000256" key="3">
    <source>
        <dbReference type="ARBA" id="ARBA00022670"/>
    </source>
</evidence>
<organism evidence="10 11">
    <name type="scientific">Cephalotrichum gorgonifer</name>
    <dbReference type="NCBI Taxonomy" id="2041049"/>
    <lineage>
        <taxon>Eukaryota</taxon>
        <taxon>Fungi</taxon>
        <taxon>Dikarya</taxon>
        <taxon>Ascomycota</taxon>
        <taxon>Pezizomycotina</taxon>
        <taxon>Sordariomycetes</taxon>
        <taxon>Hypocreomycetidae</taxon>
        <taxon>Microascales</taxon>
        <taxon>Microascaceae</taxon>
        <taxon>Cephalotrichum</taxon>
    </lineage>
</organism>
<keyword evidence="5" id="KW-0378">Hydrolase</keyword>
<feature type="domain" description="DUF6606" evidence="9">
    <location>
        <begin position="14"/>
        <end position="294"/>
    </location>
</feature>
<dbReference type="InterPro" id="IPR051346">
    <property type="entry name" value="OTU_Deubiquitinase"/>
</dbReference>
<evidence type="ECO:0000256" key="6">
    <source>
        <dbReference type="ARBA" id="ARBA00022807"/>
    </source>
</evidence>
<feature type="domain" description="DUF3638" evidence="7">
    <location>
        <begin position="2091"/>
        <end position="2315"/>
    </location>
</feature>
<dbReference type="PANTHER" id="PTHR13367:SF34">
    <property type="match status" value="1"/>
</dbReference>
<dbReference type="Pfam" id="PF12340">
    <property type="entry name" value="DUF3638"/>
    <property type="match status" value="1"/>
</dbReference>
<evidence type="ECO:0000259" key="9">
    <source>
        <dbReference type="Pfam" id="PF20255"/>
    </source>
</evidence>
<comment type="caution">
    <text evidence="10">The sequence shown here is derived from an EMBL/GenBank/DDBJ whole genome shotgun (WGS) entry which is preliminary data.</text>
</comment>
<comment type="catalytic activity">
    <reaction evidence="1">
        <text>Thiol-dependent hydrolysis of ester, thioester, amide, peptide and isopeptide bonds formed by the C-terminal Gly of ubiquitin (a 76-residue protein attached to proteins as an intracellular targeting signal).</text>
        <dbReference type="EC" id="3.4.19.12"/>
    </reaction>
</comment>
<evidence type="ECO:0000259" key="8">
    <source>
        <dbReference type="Pfam" id="PF12359"/>
    </source>
</evidence>
<accession>A0AAE8MXC9</accession>
<evidence type="ECO:0000256" key="5">
    <source>
        <dbReference type="ARBA" id="ARBA00022801"/>
    </source>
</evidence>
<evidence type="ECO:0000256" key="2">
    <source>
        <dbReference type="ARBA" id="ARBA00012759"/>
    </source>
</evidence>
<feature type="domain" description="DUF3645" evidence="8">
    <location>
        <begin position="2441"/>
        <end position="2475"/>
    </location>
</feature>
<dbReference type="PANTHER" id="PTHR13367">
    <property type="entry name" value="UBIQUITIN THIOESTERASE"/>
    <property type="match status" value="1"/>
</dbReference>
<keyword evidence="3" id="KW-0645">Protease</keyword>